<keyword evidence="2" id="KW-1185">Reference proteome</keyword>
<dbReference type="HOGENOM" id="CLU_2258629_0_0_0"/>
<sequence length="103" mass="11738">MQQDPMNDFINDMLDKKQLPGLEEEGVRETVIDDIRTRLLNQIDRAILEAMPEDKMDALNSLLDSGASDEEVQRLVGESGVDIQKVTLQTMLRFRDLYLGEEA</sequence>
<accession>R4PLD2</accession>
<reference evidence="1 2" key="1">
    <citation type="journal article" date="2013" name="Nat. Biotechnol.">
        <title>Genome sequences of rare, uncultured bacteria obtained by differential coverage binning of multiple metagenomes.</title>
        <authorList>
            <person name="Albertsen M."/>
            <person name="Hugenholtz P."/>
            <person name="Skarshewski A."/>
            <person name="Nielsen K.L."/>
            <person name="Tyson G.W."/>
            <person name="Nielsen P.H."/>
        </authorList>
    </citation>
    <scope>NUCLEOTIDE SEQUENCE [LARGE SCALE GENOMIC DNA]</scope>
    <source>
        <strain evidence="1">TM71</strain>
    </source>
</reference>
<evidence type="ECO:0000313" key="2">
    <source>
        <dbReference type="Proteomes" id="UP000013893"/>
    </source>
</evidence>
<dbReference type="EMBL" id="CP005957">
    <property type="protein sequence ID" value="AGL62408.1"/>
    <property type="molecule type" value="Genomic_DNA"/>
</dbReference>
<name>R4PLD2_9BACT</name>
<dbReference type="Proteomes" id="UP000013893">
    <property type="component" value="Chromosome"/>
</dbReference>
<gene>
    <name evidence="1" type="ORF">L336_0706</name>
</gene>
<dbReference type="KEGG" id="saal:L336_0706"/>
<protein>
    <submittedName>
        <fullName evidence="1">Uncharacterized protein</fullName>
    </submittedName>
</protein>
<proteinExistence type="predicted"/>
<dbReference type="OrthoDB" id="9867023at2"/>
<dbReference type="STRING" id="1332188.L336_0706"/>
<evidence type="ECO:0000313" key="1">
    <source>
        <dbReference type="EMBL" id="AGL62408.1"/>
    </source>
</evidence>
<organism evidence="1 2">
    <name type="scientific">Candidatus Saccharimonas aalborgensis</name>
    <dbReference type="NCBI Taxonomy" id="1332188"/>
    <lineage>
        <taxon>Bacteria</taxon>
        <taxon>Candidatus Saccharimonadota</taxon>
        <taxon>Candidatus Saccharimonadia</taxon>
        <taxon>Candidatus Saccharimonadales</taxon>
        <taxon>Candidatus Saccharimonadaceae</taxon>
        <taxon>Candidatus Saccharimonas</taxon>
    </lineage>
</organism>
<dbReference type="RefSeq" id="WP_015641858.1">
    <property type="nucleotide sequence ID" value="NC_021219.1"/>
</dbReference>
<dbReference type="AlphaFoldDB" id="R4PLD2"/>